<dbReference type="InterPro" id="IPR043454">
    <property type="entry name" value="NPH3/RPT2-like"/>
</dbReference>
<comment type="caution">
    <text evidence="4">The sequence shown here is derived from an EMBL/GenBank/DDBJ whole genome shotgun (WGS) entry which is preliminary data.</text>
</comment>
<dbReference type="PROSITE" id="PS51649">
    <property type="entry name" value="NPH3"/>
    <property type="match status" value="1"/>
</dbReference>
<evidence type="ECO:0000256" key="1">
    <source>
        <dbReference type="ARBA" id="ARBA00022786"/>
    </source>
</evidence>
<reference evidence="4" key="1">
    <citation type="submission" date="2023-02" db="EMBL/GenBank/DDBJ databases">
        <title>Genome of toxic invasive species Heracleum sosnowskyi carries increased number of genes despite the absence of recent whole-genome duplications.</title>
        <authorList>
            <person name="Schelkunov M."/>
            <person name="Shtratnikova V."/>
            <person name="Makarenko M."/>
            <person name="Klepikova A."/>
            <person name="Omelchenko D."/>
            <person name="Novikova G."/>
            <person name="Obukhova E."/>
            <person name="Bogdanov V."/>
            <person name="Penin A."/>
            <person name="Logacheva M."/>
        </authorList>
    </citation>
    <scope>NUCLEOTIDE SEQUENCE</scope>
    <source>
        <strain evidence="4">Hsosn_3</strain>
        <tissue evidence="4">Leaf</tissue>
    </source>
</reference>
<accession>A0AAD8MBM6</accession>
<dbReference type="Proteomes" id="UP001237642">
    <property type="component" value="Unassembled WGS sequence"/>
</dbReference>
<comment type="similarity">
    <text evidence="2">Belongs to the NPH3 family.</text>
</comment>
<evidence type="ECO:0000313" key="4">
    <source>
        <dbReference type="EMBL" id="KAK1369450.1"/>
    </source>
</evidence>
<dbReference type="AlphaFoldDB" id="A0AAD8MBM6"/>
<feature type="domain" description="NPH3" evidence="3">
    <location>
        <begin position="57"/>
        <end position="219"/>
    </location>
</feature>
<evidence type="ECO:0000313" key="5">
    <source>
        <dbReference type="Proteomes" id="UP001237642"/>
    </source>
</evidence>
<dbReference type="InterPro" id="IPR027356">
    <property type="entry name" value="NPH3_dom"/>
</dbReference>
<dbReference type="Pfam" id="PF03000">
    <property type="entry name" value="NPH3"/>
    <property type="match status" value="1"/>
</dbReference>
<dbReference type="PANTHER" id="PTHR32370">
    <property type="entry name" value="OS12G0117600 PROTEIN"/>
    <property type="match status" value="1"/>
</dbReference>
<name>A0AAD8MBM6_9APIA</name>
<dbReference type="EMBL" id="JAUIZM010000008">
    <property type="protein sequence ID" value="KAK1369450.1"/>
    <property type="molecule type" value="Genomic_DNA"/>
</dbReference>
<reference evidence="4" key="2">
    <citation type="submission" date="2023-05" db="EMBL/GenBank/DDBJ databases">
        <authorList>
            <person name="Schelkunov M.I."/>
        </authorList>
    </citation>
    <scope>NUCLEOTIDE SEQUENCE</scope>
    <source>
        <strain evidence="4">Hsosn_3</strain>
        <tissue evidence="4">Leaf</tissue>
    </source>
</reference>
<protein>
    <recommendedName>
        <fullName evidence="3">NPH3 domain-containing protein</fullName>
    </recommendedName>
</protein>
<keyword evidence="5" id="KW-1185">Reference proteome</keyword>
<sequence length="219" mass="24897">MPADFANTGQIHHAHHLFDKCTAGFNCRNSQYSPSIPNQYSQYSHSESGTARRRTTNTWFDELGDLSLPLFKRLISAMKTRDHTSPDLIEGCLIAYAKRYISTSLPPSQDEQRELLQTIISNLPREKRLTSSTSAIKFLFGLLRTTNILNIAKIYRDALEKKIGSQLERYSRNSLTSDKRWVIVLDLLLTVTTAVNGLCGASRIKKKIIFPEMAQMVTW</sequence>
<keyword evidence="1" id="KW-0833">Ubl conjugation pathway</keyword>
<evidence type="ECO:0000259" key="3">
    <source>
        <dbReference type="PROSITE" id="PS51649"/>
    </source>
</evidence>
<organism evidence="4 5">
    <name type="scientific">Heracleum sosnowskyi</name>
    <dbReference type="NCBI Taxonomy" id="360622"/>
    <lineage>
        <taxon>Eukaryota</taxon>
        <taxon>Viridiplantae</taxon>
        <taxon>Streptophyta</taxon>
        <taxon>Embryophyta</taxon>
        <taxon>Tracheophyta</taxon>
        <taxon>Spermatophyta</taxon>
        <taxon>Magnoliopsida</taxon>
        <taxon>eudicotyledons</taxon>
        <taxon>Gunneridae</taxon>
        <taxon>Pentapetalae</taxon>
        <taxon>asterids</taxon>
        <taxon>campanulids</taxon>
        <taxon>Apiales</taxon>
        <taxon>Apiaceae</taxon>
        <taxon>Apioideae</taxon>
        <taxon>apioid superclade</taxon>
        <taxon>Tordylieae</taxon>
        <taxon>Tordyliinae</taxon>
        <taxon>Heracleum</taxon>
    </lineage>
</organism>
<evidence type="ECO:0000256" key="2">
    <source>
        <dbReference type="PROSITE-ProRule" id="PRU00982"/>
    </source>
</evidence>
<proteinExistence type="inferred from homology"/>
<gene>
    <name evidence="4" type="ORF">POM88_035542</name>
</gene>